<keyword evidence="2 10" id="KW-1003">Cell membrane</keyword>
<protein>
    <recommendedName>
        <fullName evidence="10">Olfactory receptor</fullName>
    </recommendedName>
</protein>
<evidence type="ECO:0000256" key="5">
    <source>
        <dbReference type="ARBA" id="ARBA00022725"/>
    </source>
</evidence>
<proteinExistence type="inferred from homology"/>
<feature type="domain" description="G-protein coupled receptors family 1 profile" evidence="11">
    <location>
        <begin position="41"/>
        <end position="290"/>
    </location>
</feature>
<dbReference type="PRINTS" id="PR00237">
    <property type="entry name" value="GPCRRHODOPSN"/>
</dbReference>
<reference evidence="12" key="2">
    <citation type="submission" date="2025-08" db="UniProtKB">
        <authorList>
            <consortium name="Ensembl"/>
        </authorList>
    </citation>
    <scope>IDENTIFICATION</scope>
</reference>
<dbReference type="GO" id="GO:0004930">
    <property type="term" value="F:G protein-coupled receptor activity"/>
    <property type="evidence" value="ECO:0007669"/>
    <property type="project" value="UniProtKB-KW"/>
</dbReference>
<evidence type="ECO:0000256" key="10">
    <source>
        <dbReference type="RuleBase" id="RU363047"/>
    </source>
</evidence>
<dbReference type="GO" id="GO:0005886">
    <property type="term" value="C:plasma membrane"/>
    <property type="evidence" value="ECO:0000318"/>
    <property type="project" value="GO_Central"/>
</dbReference>
<dbReference type="InterPro" id="IPR000725">
    <property type="entry name" value="Olfact_rcpt"/>
</dbReference>
<dbReference type="InterPro" id="IPR000276">
    <property type="entry name" value="GPCR_Rhodpsn"/>
</dbReference>
<evidence type="ECO:0000256" key="1">
    <source>
        <dbReference type="ARBA" id="ARBA00004651"/>
    </source>
</evidence>
<dbReference type="PANTHER" id="PTHR26453">
    <property type="entry name" value="OLFACTORY RECEPTOR"/>
    <property type="match status" value="1"/>
</dbReference>
<keyword evidence="3 10" id="KW-0716">Sensory transduction</keyword>
<evidence type="ECO:0000256" key="8">
    <source>
        <dbReference type="ARBA" id="ARBA00023224"/>
    </source>
</evidence>
<dbReference type="GO" id="GO:0004984">
    <property type="term" value="F:olfactory receptor activity"/>
    <property type="evidence" value="ECO:0000318"/>
    <property type="project" value="GO_Central"/>
</dbReference>
<reference evidence="12" key="1">
    <citation type="submission" date="2009-12" db="EMBL/GenBank/DDBJ databases">
        <title>The Genome Sequence of Anolis carolinensis (Green Anole Lizard).</title>
        <authorList>
            <consortium name="The Genome Sequencing Platform"/>
            <person name="Di Palma F."/>
            <person name="Alfoldi J."/>
            <person name="Heiman D."/>
            <person name="Young S."/>
            <person name="Grabherr M."/>
            <person name="Johnson J."/>
            <person name="Lander E.S."/>
            <person name="Lindblad-Toh K."/>
        </authorList>
    </citation>
    <scope>NUCLEOTIDE SEQUENCE [LARGE SCALE GENOMIC DNA]</scope>
    <source>
        <strain evidence="12">JBL SC #1</strain>
    </source>
</reference>
<accession>H9GH36</accession>
<feature type="transmembrane region" description="Helical" evidence="10">
    <location>
        <begin position="98"/>
        <end position="118"/>
    </location>
</feature>
<dbReference type="eggNOG" id="ENOG502QWPY">
    <property type="taxonomic scope" value="Eukaryota"/>
</dbReference>
<evidence type="ECO:0000313" key="13">
    <source>
        <dbReference type="Proteomes" id="UP000001646"/>
    </source>
</evidence>
<feature type="transmembrane region" description="Helical" evidence="10">
    <location>
        <begin position="197"/>
        <end position="221"/>
    </location>
</feature>
<comment type="subcellular location">
    <subcellularLocation>
        <location evidence="1 10">Cell membrane</location>
        <topology evidence="1 10">Multi-pass membrane protein</topology>
    </subcellularLocation>
</comment>
<dbReference type="Gene3D" id="1.20.1070.10">
    <property type="entry name" value="Rhodopsin 7-helix transmembrane proteins"/>
    <property type="match status" value="1"/>
</dbReference>
<keyword evidence="9" id="KW-0675">Receptor</keyword>
<keyword evidence="4 9" id="KW-0812">Transmembrane</keyword>
<evidence type="ECO:0000256" key="3">
    <source>
        <dbReference type="ARBA" id="ARBA00022606"/>
    </source>
</evidence>
<keyword evidence="13" id="KW-1185">Reference proteome</keyword>
<evidence type="ECO:0000256" key="6">
    <source>
        <dbReference type="ARBA" id="ARBA00022989"/>
    </source>
</evidence>
<dbReference type="PRINTS" id="PR00245">
    <property type="entry name" value="OLFACTORYR"/>
</dbReference>
<dbReference type="HOGENOM" id="CLU_012526_1_3_1"/>
<dbReference type="CDD" id="cd15231">
    <property type="entry name" value="7tmA_OR5V1-like"/>
    <property type="match status" value="1"/>
</dbReference>
<evidence type="ECO:0000256" key="2">
    <source>
        <dbReference type="ARBA" id="ARBA00022475"/>
    </source>
</evidence>
<dbReference type="InterPro" id="IPR017452">
    <property type="entry name" value="GPCR_Rhodpsn_7TM"/>
</dbReference>
<feature type="transmembrane region" description="Helical" evidence="10">
    <location>
        <begin position="242"/>
        <end position="260"/>
    </location>
</feature>
<dbReference type="OMA" id="CGANHIN"/>
<keyword evidence="5 10" id="KW-0552">Olfaction</keyword>
<keyword evidence="8 9" id="KW-0807">Transducer</keyword>
<dbReference type="Ensembl" id="ENSACAT00000011031.2">
    <property type="protein sequence ID" value="ENSACAP00000010808.2"/>
    <property type="gene ID" value="ENSACAG00000011030.2"/>
</dbReference>
<dbReference type="AlphaFoldDB" id="H9GH36"/>
<reference evidence="12" key="3">
    <citation type="submission" date="2025-09" db="UniProtKB">
        <authorList>
            <consortium name="Ensembl"/>
        </authorList>
    </citation>
    <scope>IDENTIFICATION</scope>
</reference>
<feature type="transmembrane region" description="Helical" evidence="10">
    <location>
        <begin position="139"/>
        <end position="158"/>
    </location>
</feature>
<evidence type="ECO:0000259" key="11">
    <source>
        <dbReference type="PROSITE" id="PS50262"/>
    </source>
</evidence>
<evidence type="ECO:0000313" key="12">
    <source>
        <dbReference type="Ensembl" id="ENSACAP00000010808.2"/>
    </source>
</evidence>
<dbReference type="GO" id="GO:0050911">
    <property type="term" value="P:detection of chemical stimulus involved in sensory perception of smell"/>
    <property type="evidence" value="ECO:0000318"/>
    <property type="project" value="GO_Central"/>
</dbReference>
<sequence>SKMLNDTLLTEFLILGFSSLQKLQLLLFFIFLVMYTCTLVGNICIITIACLDPQLQTPMYFFLGNLSFLDICYTTTNVPQMLVHLVSEEKSITYTGCIVQLYFFISFVGTECVLLAAMAYDRFVAICHPLKYATIMRKVLCLQLVGACWASGFLNSIVHTYMTFRLPFCGSNQLNYFFCDIPPLLLLSCGDTFLNEIILLVVGVFIGWVPFVCIVLSYVYIISTILKVRSSERRLKAFSTCTSHLTIVLLFYGSAIFNYVRPISTYSMEKDRLISVLYSIVTPMLNPLIYTLRNKDMKVALKKIFLMKLYSK</sequence>
<feature type="transmembrane region" description="Helical" evidence="10">
    <location>
        <begin position="60"/>
        <end position="78"/>
    </location>
</feature>
<gene>
    <name evidence="12" type="primary">LOC100562767</name>
</gene>
<feature type="transmembrane region" description="Helical" evidence="10">
    <location>
        <begin position="25"/>
        <end position="48"/>
    </location>
</feature>
<evidence type="ECO:0000256" key="9">
    <source>
        <dbReference type="RuleBase" id="RU000688"/>
    </source>
</evidence>
<dbReference type="FunFam" id="1.20.1070.10:FF:000001">
    <property type="entry name" value="Olfactory receptor"/>
    <property type="match status" value="1"/>
</dbReference>
<dbReference type="PROSITE" id="PS00237">
    <property type="entry name" value="G_PROTEIN_RECEP_F1_1"/>
    <property type="match status" value="1"/>
</dbReference>
<keyword evidence="9" id="KW-0297">G-protein coupled receptor</keyword>
<dbReference type="Pfam" id="PF13853">
    <property type="entry name" value="7tm_4"/>
    <property type="match status" value="1"/>
</dbReference>
<keyword evidence="6 10" id="KW-1133">Transmembrane helix</keyword>
<organism evidence="12 13">
    <name type="scientific">Anolis carolinensis</name>
    <name type="common">Green anole</name>
    <name type="synonym">American chameleon</name>
    <dbReference type="NCBI Taxonomy" id="28377"/>
    <lineage>
        <taxon>Eukaryota</taxon>
        <taxon>Metazoa</taxon>
        <taxon>Chordata</taxon>
        <taxon>Craniata</taxon>
        <taxon>Vertebrata</taxon>
        <taxon>Euteleostomi</taxon>
        <taxon>Lepidosauria</taxon>
        <taxon>Squamata</taxon>
        <taxon>Bifurcata</taxon>
        <taxon>Unidentata</taxon>
        <taxon>Episquamata</taxon>
        <taxon>Toxicofera</taxon>
        <taxon>Iguania</taxon>
        <taxon>Dactyloidae</taxon>
        <taxon>Anolis</taxon>
    </lineage>
</organism>
<dbReference type="InParanoid" id="H9GH36"/>
<feature type="transmembrane region" description="Helical" evidence="10">
    <location>
        <begin position="272"/>
        <end position="292"/>
    </location>
</feature>
<dbReference type="SUPFAM" id="SSF81321">
    <property type="entry name" value="Family A G protein-coupled receptor-like"/>
    <property type="match status" value="1"/>
</dbReference>
<keyword evidence="7 10" id="KW-0472">Membrane</keyword>
<evidence type="ECO:0000256" key="4">
    <source>
        <dbReference type="ARBA" id="ARBA00022692"/>
    </source>
</evidence>
<name>H9GH36_ANOCA</name>
<comment type="similarity">
    <text evidence="9">Belongs to the G-protein coupled receptor 1 family.</text>
</comment>
<dbReference type="PROSITE" id="PS50262">
    <property type="entry name" value="G_PROTEIN_RECEP_F1_2"/>
    <property type="match status" value="1"/>
</dbReference>
<evidence type="ECO:0000256" key="7">
    <source>
        <dbReference type="ARBA" id="ARBA00023136"/>
    </source>
</evidence>
<dbReference type="GeneTree" id="ENSGT01140000282520"/>
<dbReference type="Proteomes" id="UP000001646">
    <property type="component" value="Unplaced"/>
</dbReference>